<protein>
    <recommendedName>
        <fullName evidence="3">Secreted protein</fullName>
    </recommendedName>
</protein>
<keyword evidence="2" id="KW-1185">Reference proteome</keyword>
<dbReference type="EMBL" id="JAHRIQ010059260">
    <property type="protein sequence ID" value="MEQ2240468.1"/>
    <property type="molecule type" value="Genomic_DNA"/>
</dbReference>
<sequence length="75" mass="8278">MWLTFCLTTWVASLPREGRNVKVLGSISLTKVHFLGTGFMECTNDGSLMTSPGGTSLIIHLIGADHWVKLRVEMD</sequence>
<organism evidence="1 2">
    <name type="scientific">Ilyodon furcidens</name>
    <name type="common">goldbreast splitfin</name>
    <dbReference type="NCBI Taxonomy" id="33524"/>
    <lineage>
        <taxon>Eukaryota</taxon>
        <taxon>Metazoa</taxon>
        <taxon>Chordata</taxon>
        <taxon>Craniata</taxon>
        <taxon>Vertebrata</taxon>
        <taxon>Euteleostomi</taxon>
        <taxon>Actinopterygii</taxon>
        <taxon>Neopterygii</taxon>
        <taxon>Teleostei</taxon>
        <taxon>Neoteleostei</taxon>
        <taxon>Acanthomorphata</taxon>
        <taxon>Ovalentaria</taxon>
        <taxon>Atherinomorphae</taxon>
        <taxon>Cyprinodontiformes</taxon>
        <taxon>Goodeidae</taxon>
        <taxon>Ilyodon</taxon>
    </lineage>
</organism>
<reference evidence="1 2" key="1">
    <citation type="submission" date="2021-06" db="EMBL/GenBank/DDBJ databases">
        <authorList>
            <person name="Palmer J.M."/>
        </authorList>
    </citation>
    <scope>NUCLEOTIDE SEQUENCE [LARGE SCALE GENOMIC DNA]</scope>
    <source>
        <strain evidence="2">if_2019</strain>
        <tissue evidence="1">Muscle</tissue>
    </source>
</reference>
<proteinExistence type="predicted"/>
<gene>
    <name evidence="1" type="ORF">ILYODFUR_015283</name>
</gene>
<dbReference type="Proteomes" id="UP001482620">
    <property type="component" value="Unassembled WGS sequence"/>
</dbReference>
<accession>A0ABV0U5K4</accession>
<evidence type="ECO:0000313" key="2">
    <source>
        <dbReference type="Proteomes" id="UP001482620"/>
    </source>
</evidence>
<name>A0ABV0U5K4_9TELE</name>
<evidence type="ECO:0000313" key="1">
    <source>
        <dbReference type="EMBL" id="MEQ2240468.1"/>
    </source>
</evidence>
<comment type="caution">
    <text evidence="1">The sequence shown here is derived from an EMBL/GenBank/DDBJ whole genome shotgun (WGS) entry which is preliminary data.</text>
</comment>
<evidence type="ECO:0008006" key="3">
    <source>
        <dbReference type="Google" id="ProtNLM"/>
    </source>
</evidence>